<keyword evidence="7 8" id="KW-0807">Transducer</keyword>
<evidence type="ECO:0000256" key="1">
    <source>
        <dbReference type="ARBA" id="ARBA00004651"/>
    </source>
</evidence>
<evidence type="ECO:0000256" key="7">
    <source>
        <dbReference type="ARBA" id="ARBA00023224"/>
    </source>
</evidence>
<dbReference type="GO" id="GO:0050909">
    <property type="term" value="P:sensory perception of taste"/>
    <property type="evidence" value="ECO:0007669"/>
    <property type="project" value="InterPro"/>
</dbReference>
<feature type="transmembrane region" description="Helical" evidence="8">
    <location>
        <begin position="307"/>
        <end position="326"/>
    </location>
</feature>
<keyword evidence="3 8" id="KW-0812">Transmembrane</keyword>
<keyword evidence="10" id="KW-1185">Reference proteome</keyword>
<evidence type="ECO:0000313" key="9">
    <source>
        <dbReference type="EMBL" id="KAJ9599867.1"/>
    </source>
</evidence>
<dbReference type="GO" id="GO:0005886">
    <property type="term" value="C:plasma membrane"/>
    <property type="evidence" value="ECO:0007669"/>
    <property type="project" value="UniProtKB-SubCell"/>
</dbReference>
<dbReference type="Proteomes" id="UP001233999">
    <property type="component" value="Unassembled WGS sequence"/>
</dbReference>
<dbReference type="GO" id="GO:0043025">
    <property type="term" value="C:neuronal cell body"/>
    <property type="evidence" value="ECO:0007669"/>
    <property type="project" value="TreeGrafter"/>
</dbReference>
<feature type="transmembrane region" description="Helical" evidence="8">
    <location>
        <begin position="174"/>
        <end position="200"/>
    </location>
</feature>
<dbReference type="AlphaFoldDB" id="A0AAD8AKJ5"/>
<feature type="transmembrane region" description="Helical" evidence="8">
    <location>
        <begin position="140"/>
        <end position="162"/>
    </location>
</feature>
<feature type="transmembrane region" description="Helical" evidence="8">
    <location>
        <begin position="46"/>
        <end position="71"/>
    </location>
</feature>
<dbReference type="InterPro" id="IPR013604">
    <property type="entry name" value="7TM_chemorcpt"/>
</dbReference>
<evidence type="ECO:0000256" key="8">
    <source>
        <dbReference type="RuleBase" id="RU363108"/>
    </source>
</evidence>
<evidence type="ECO:0000256" key="3">
    <source>
        <dbReference type="ARBA" id="ARBA00022692"/>
    </source>
</evidence>
<evidence type="ECO:0000256" key="4">
    <source>
        <dbReference type="ARBA" id="ARBA00022989"/>
    </source>
</evidence>
<dbReference type="Pfam" id="PF08395">
    <property type="entry name" value="7tm_7"/>
    <property type="match status" value="1"/>
</dbReference>
<sequence length="446" mass="51388">MTKPSKKRVYDIYSVINPLYLLSKICGLSSVIITPKNFNQERIKTSLFGVIYTIFLISAIVITDICITVKYDELPNVGDRTRGVFLLELVTNSTVAVLGMGVSLMHHRKLMNAILFKITVFDELLNWRFVSTLRRNGRCIFIQILFLILFFMCVFLVDYLTVTNGEGNLCIWKIFLISSYLCNFIRVLTVTQYVNFVLLLKQKLQTLNNSIFLLTNSVNIGTEYNNQDILFKTTNFSETSQLNINFAENFKEKFQFWCKTYMHNGFKHAFKFSQNPDRLLRLRASRILYDLLTDTCHMINSMYGFQMLICTTGNFILTIIILSYGIKSLLSHDESKETYTLPVFNPLLWAAILFIMQICPMASCSAASNESENTVILIQKMLLFPENDPEIVAEFQLFLQQLKTRNIQFSAMGFFNINYKNLGTFVGGGVTLLLMVLQFQKVNNLF</sequence>
<comment type="caution">
    <text evidence="9">The sequence shown here is derived from an EMBL/GenBank/DDBJ whole genome shotgun (WGS) entry which is preliminary data.</text>
</comment>
<gene>
    <name evidence="9" type="ORF">L9F63_009814</name>
</gene>
<dbReference type="PANTHER" id="PTHR21143">
    <property type="entry name" value="INVERTEBRATE GUSTATORY RECEPTOR"/>
    <property type="match status" value="1"/>
</dbReference>
<keyword evidence="2 8" id="KW-1003">Cell membrane</keyword>
<name>A0AAD8AKJ5_DIPPU</name>
<keyword evidence="6 8" id="KW-0675">Receptor</keyword>
<feature type="transmembrane region" description="Helical" evidence="8">
    <location>
        <begin position="422"/>
        <end position="440"/>
    </location>
</feature>
<feature type="transmembrane region" description="Helical" evidence="8">
    <location>
        <begin position="83"/>
        <end position="105"/>
    </location>
</feature>
<comment type="similarity">
    <text evidence="8">Belongs to the insect chemoreceptor superfamily. Gustatory receptor (GR) family.</text>
</comment>
<dbReference type="PANTHER" id="PTHR21143:SF104">
    <property type="entry name" value="GUSTATORY RECEPTOR 8A-RELATED"/>
    <property type="match status" value="1"/>
</dbReference>
<keyword evidence="5 8" id="KW-0472">Membrane</keyword>
<dbReference type="GO" id="GO:0030424">
    <property type="term" value="C:axon"/>
    <property type="evidence" value="ECO:0007669"/>
    <property type="project" value="TreeGrafter"/>
</dbReference>
<dbReference type="GO" id="GO:0007165">
    <property type="term" value="P:signal transduction"/>
    <property type="evidence" value="ECO:0007669"/>
    <property type="project" value="UniProtKB-KW"/>
</dbReference>
<dbReference type="GO" id="GO:0008049">
    <property type="term" value="P:male courtship behavior"/>
    <property type="evidence" value="ECO:0007669"/>
    <property type="project" value="TreeGrafter"/>
</dbReference>
<organism evidence="9 10">
    <name type="scientific">Diploptera punctata</name>
    <name type="common">Pacific beetle cockroach</name>
    <dbReference type="NCBI Taxonomy" id="6984"/>
    <lineage>
        <taxon>Eukaryota</taxon>
        <taxon>Metazoa</taxon>
        <taxon>Ecdysozoa</taxon>
        <taxon>Arthropoda</taxon>
        <taxon>Hexapoda</taxon>
        <taxon>Insecta</taxon>
        <taxon>Pterygota</taxon>
        <taxon>Neoptera</taxon>
        <taxon>Polyneoptera</taxon>
        <taxon>Dictyoptera</taxon>
        <taxon>Blattodea</taxon>
        <taxon>Blaberoidea</taxon>
        <taxon>Blaberidae</taxon>
        <taxon>Diplopterinae</taxon>
        <taxon>Diploptera</taxon>
    </lineage>
</organism>
<reference evidence="9" key="2">
    <citation type="submission" date="2023-05" db="EMBL/GenBank/DDBJ databases">
        <authorList>
            <person name="Fouks B."/>
        </authorList>
    </citation>
    <scope>NUCLEOTIDE SEQUENCE</scope>
    <source>
        <strain evidence="9">Stay&amp;Tobe</strain>
        <tissue evidence="9">Testes</tissue>
    </source>
</reference>
<dbReference type="EMBL" id="JASPKZ010000465">
    <property type="protein sequence ID" value="KAJ9599867.1"/>
    <property type="molecule type" value="Genomic_DNA"/>
</dbReference>
<feature type="transmembrane region" description="Helical" evidence="8">
    <location>
        <begin position="346"/>
        <end position="367"/>
    </location>
</feature>
<dbReference type="GO" id="GO:0007635">
    <property type="term" value="P:chemosensory behavior"/>
    <property type="evidence" value="ECO:0007669"/>
    <property type="project" value="TreeGrafter"/>
</dbReference>
<comment type="function">
    <text evidence="8">Gustatory receptor which mediates acceptance or avoidance behavior, depending on its substrates.</text>
</comment>
<protein>
    <recommendedName>
        <fullName evidence="8">Gustatory receptor</fullName>
    </recommendedName>
</protein>
<comment type="subcellular location">
    <subcellularLocation>
        <location evidence="1 8">Cell membrane</location>
        <topology evidence="1 8">Multi-pass membrane protein</topology>
    </subcellularLocation>
</comment>
<evidence type="ECO:0000313" key="10">
    <source>
        <dbReference type="Proteomes" id="UP001233999"/>
    </source>
</evidence>
<evidence type="ECO:0000256" key="2">
    <source>
        <dbReference type="ARBA" id="ARBA00022475"/>
    </source>
</evidence>
<reference evidence="9" key="1">
    <citation type="journal article" date="2023" name="IScience">
        <title>Live-bearing cockroach genome reveals convergent evolutionary mechanisms linked to viviparity in insects and beyond.</title>
        <authorList>
            <person name="Fouks B."/>
            <person name="Harrison M.C."/>
            <person name="Mikhailova A.A."/>
            <person name="Marchal E."/>
            <person name="English S."/>
            <person name="Carruthers M."/>
            <person name="Jennings E.C."/>
            <person name="Chiamaka E.L."/>
            <person name="Frigard R.A."/>
            <person name="Pippel M."/>
            <person name="Attardo G.M."/>
            <person name="Benoit J.B."/>
            <person name="Bornberg-Bauer E."/>
            <person name="Tobe S.S."/>
        </authorList>
    </citation>
    <scope>NUCLEOTIDE SEQUENCE</scope>
    <source>
        <strain evidence="9">Stay&amp;Tobe</strain>
    </source>
</reference>
<keyword evidence="4 8" id="KW-1133">Transmembrane helix</keyword>
<dbReference type="GO" id="GO:0030425">
    <property type="term" value="C:dendrite"/>
    <property type="evidence" value="ECO:0007669"/>
    <property type="project" value="TreeGrafter"/>
</dbReference>
<proteinExistence type="inferred from homology"/>
<evidence type="ECO:0000256" key="6">
    <source>
        <dbReference type="ARBA" id="ARBA00023170"/>
    </source>
</evidence>
<accession>A0AAD8AKJ5</accession>
<evidence type="ECO:0000256" key="5">
    <source>
        <dbReference type="ARBA" id="ARBA00023136"/>
    </source>
</evidence>